<feature type="compositionally biased region" description="Basic and acidic residues" evidence="7">
    <location>
        <begin position="207"/>
        <end position="218"/>
    </location>
</feature>
<dbReference type="PROSITE" id="PS50157">
    <property type="entry name" value="ZINC_FINGER_C2H2_2"/>
    <property type="match status" value="2"/>
</dbReference>
<evidence type="ECO:0000313" key="9">
    <source>
        <dbReference type="Proteomes" id="UP001652661"/>
    </source>
</evidence>
<feature type="region of interest" description="Disordered" evidence="7">
    <location>
        <begin position="487"/>
        <end position="538"/>
    </location>
</feature>
<dbReference type="InterPro" id="IPR013087">
    <property type="entry name" value="Znf_C2H2_type"/>
</dbReference>
<feature type="domain" description="C2H2-type" evidence="8">
    <location>
        <begin position="835"/>
        <end position="862"/>
    </location>
</feature>
<feature type="region of interest" description="Disordered" evidence="7">
    <location>
        <begin position="1354"/>
        <end position="1391"/>
    </location>
</feature>
<keyword evidence="1" id="KW-0479">Metal-binding</keyword>
<keyword evidence="2" id="KW-0677">Repeat</keyword>
<dbReference type="OrthoDB" id="6417347at2759"/>
<dbReference type="Proteomes" id="UP001652661">
    <property type="component" value="Chromosome 2L"/>
</dbReference>
<dbReference type="FunFam" id="3.30.160.60:FF:001449">
    <property type="entry name" value="Uncharacterized protein, isoform C"/>
    <property type="match status" value="1"/>
</dbReference>
<evidence type="ECO:0000256" key="5">
    <source>
        <dbReference type="PROSITE-ProRule" id="PRU00042"/>
    </source>
</evidence>
<name>A0A6P4I9V9_DROKI</name>
<feature type="compositionally biased region" description="Polar residues" evidence="7">
    <location>
        <begin position="1541"/>
        <end position="1566"/>
    </location>
</feature>
<feature type="compositionally biased region" description="Polar residues" evidence="7">
    <location>
        <begin position="518"/>
        <end position="538"/>
    </location>
</feature>
<feature type="compositionally biased region" description="Low complexity" evidence="7">
    <location>
        <begin position="1270"/>
        <end position="1308"/>
    </location>
</feature>
<dbReference type="OMA" id="VCTYCEY"/>
<organism evidence="9 10">
    <name type="scientific">Drosophila kikkawai</name>
    <name type="common">Fruit fly</name>
    <dbReference type="NCBI Taxonomy" id="30033"/>
    <lineage>
        <taxon>Eukaryota</taxon>
        <taxon>Metazoa</taxon>
        <taxon>Ecdysozoa</taxon>
        <taxon>Arthropoda</taxon>
        <taxon>Hexapoda</taxon>
        <taxon>Insecta</taxon>
        <taxon>Pterygota</taxon>
        <taxon>Neoptera</taxon>
        <taxon>Endopterygota</taxon>
        <taxon>Diptera</taxon>
        <taxon>Brachycera</taxon>
        <taxon>Muscomorpha</taxon>
        <taxon>Ephydroidea</taxon>
        <taxon>Drosophilidae</taxon>
        <taxon>Drosophila</taxon>
        <taxon>Sophophora</taxon>
    </lineage>
</organism>
<feature type="compositionally biased region" description="Polar residues" evidence="7">
    <location>
        <begin position="785"/>
        <end position="802"/>
    </location>
</feature>
<proteinExistence type="predicted"/>
<dbReference type="RefSeq" id="XP_017025687.1">
    <property type="nucleotide sequence ID" value="XM_017170198.3"/>
</dbReference>
<dbReference type="Gene3D" id="3.30.160.60">
    <property type="entry name" value="Classic Zinc Finger"/>
    <property type="match status" value="5"/>
</dbReference>
<dbReference type="PROSITE" id="PS00028">
    <property type="entry name" value="ZINC_FINGER_C2H2_1"/>
    <property type="match status" value="1"/>
</dbReference>
<feature type="region of interest" description="Disordered" evidence="7">
    <location>
        <begin position="1184"/>
        <end position="1254"/>
    </location>
</feature>
<feature type="compositionally biased region" description="Low complexity" evidence="7">
    <location>
        <begin position="1425"/>
        <end position="1448"/>
    </location>
</feature>
<dbReference type="GO" id="GO:0045944">
    <property type="term" value="P:positive regulation of transcription by RNA polymerase II"/>
    <property type="evidence" value="ECO:0007669"/>
    <property type="project" value="TreeGrafter"/>
</dbReference>
<feature type="compositionally biased region" description="Low complexity" evidence="7">
    <location>
        <begin position="1199"/>
        <end position="1227"/>
    </location>
</feature>
<dbReference type="GO" id="GO:0005634">
    <property type="term" value="C:nucleus"/>
    <property type="evidence" value="ECO:0007669"/>
    <property type="project" value="TreeGrafter"/>
</dbReference>
<feature type="region of interest" description="Disordered" evidence="7">
    <location>
        <begin position="2078"/>
        <end position="2220"/>
    </location>
</feature>
<feature type="region of interest" description="Disordered" evidence="7">
    <location>
        <begin position="49"/>
        <end position="72"/>
    </location>
</feature>
<feature type="region of interest" description="Disordered" evidence="7">
    <location>
        <begin position="785"/>
        <end position="806"/>
    </location>
</feature>
<feature type="compositionally biased region" description="Low complexity" evidence="7">
    <location>
        <begin position="307"/>
        <end position="316"/>
    </location>
</feature>
<keyword evidence="9" id="KW-1185">Reference proteome</keyword>
<feature type="compositionally biased region" description="Polar residues" evidence="7">
    <location>
        <begin position="596"/>
        <end position="614"/>
    </location>
</feature>
<dbReference type="InterPro" id="IPR050688">
    <property type="entry name" value="Zinc_finger/UBP_domain"/>
</dbReference>
<feature type="compositionally biased region" description="Low complexity" evidence="7">
    <location>
        <begin position="1965"/>
        <end position="1987"/>
    </location>
</feature>
<feature type="domain" description="C2H2-type" evidence="8">
    <location>
        <begin position="1688"/>
        <end position="1716"/>
    </location>
</feature>
<feature type="compositionally biased region" description="Low complexity" evidence="7">
    <location>
        <begin position="1242"/>
        <end position="1254"/>
    </location>
</feature>
<dbReference type="InterPro" id="IPR036236">
    <property type="entry name" value="Znf_C2H2_sf"/>
</dbReference>
<dbReference type="GO" id="GO:0008270">
    <property type="term" value="F:zinc ion binding"/>
    <property type="evidence" value="ECO:0007669"/>
    <property type="project" value="UniProtKB-KW"/>
</dbReference>
<evidence type="ECO:0000256" key="2">
    <source>
        <dbReference type="ARBA" id="ARBA00022737"/>
    </source>
</evidence>
<reference evidence="9" key="1">
    <citation type="submission" date="2025-05" db="UniProtKB">
        <authorList>
            <consortium name="RefSeq"/>
        </authorList>
    </citation>
    <scope>NUCLEOTIDE SEQUENCE [LARGE SCALE GENOMIC DNA]</scope>
    <source>
        <strain evidence="9">14028-0561.14</strain>
    </source>
</reference>
<dbReference type="GeneID" id="108077051"/>
<feature type="region of interest" description="Disordered" evidence="7">
    <location>
        <begin position="595"/>
        <end position="614"/>
    </location>
</feature>
<keyword evidence="4" id="KW-0862">Zinc</keyword>
<feature type="compositionally biased region" description="Low complexity" evidence="7">
    <location>
        <begin position="49"/>
        <end position="64"/>
    </location>
</feature>
<feature type="compositionally biased region" description="Low complexity" evidence="7">
    <location>
        <begin position="1319"/>
        <end position="1328"/>
    </location>
</feature>
<evidence type="ECO:0000256" key="3">
    <source>
        <dbReference type="ARBA" id="ARBA00022771"/>
    </source>
</evidence>
<feature type="compositionally biased region" description="Low complexity" evidence="7">
    <location>
        <begin position="2158"/>
        <end position="2169"/>
    </location>
</feature>
<accession>A0A6P4I9V9</accession>
<keyword evidence="3 5" id="KW-0863">Zinc-finger</keyword>
<dbReference type="PANTHER" id="PTHR24403:SF94">
    <property type="entry name" value="KUMGANG"/>
    <property type="match status" value="1"/>
</dbReference>
<feature type="region of interest" description="Disordered" evidence="7">
    <location>
        <begin position="1535"/>
        <end position="1566"/>
    </location>
</feature>
<feature type="compositionally biased region" description="Low complexity" evidence="7">
    <location>
        <begin position="2116"/>
        <end position="2125"/>
    </location>
</feature>
<dbReference type="SMART" id="SM00355">
    <property type="entry name" value="ZnF_C2H2"/>
    <property type="match status" value="16"/>
</dbReference>
<feature type="region of interest" description="Disordered" evidence="7">
    <location>
        <begin position="1270"/>
        <end position="1338"/>
    </location>
</feature>
<feature type="region of interest" description="Disordered" evidence="7">
    <location>
        <begin position="195"/>
        <end position="220"/>
    </location>
</feature>
<keyword evidence="6" id="KW-0175">Coiled coil</keyword>
<reference evidence="10" key="2">
    <citation type="submission" date="2025-08" db="UniProtKB">
        <authorList>
            <consortium name="RefSeq"/>
        </authorList>
    </citation>
    <scope>IDENTIFICATION</scope>
    <source>
        <strain evidence="10">14028-0561.14</strain>
        <tissue evidence="10">Whole fly</tissue>
    </source>
</reference>
<evidence type="ECO:0000259" key="8">
    <source>
        <dbReference type="PROSITE" id="PS50157"/>
    </source>
</evidence>
<evidence type="ECO:0000256" key="4">
    <source>
        <dbReference type="ARBA" id="ARBA00022833"/>
    </source>
</evidence>
<dbReference type="SUPFAM" id="SSF57667">
    <property type="entry name" value="beta-beta-alpha zinc fingers"/>
    <property type="match status" value="2"/>
</dbReference>
<feature type="compositionally biased region" description="Polar residues" evidence="7">
    <location>
        <begin position="1229"/>
        <end position="1238"/>
    </location>
</feature>
<protein>
    <submittedName>
        <fullName evidence="10">Uncharacterized protein isoform X1</fullName>
    </submittedName>
</protein>
<evidence type="ECO:0000256" key="1">
    <source>
        <dbReference type="ARBA" id="ARBA00022723"/>
    </source>
</evidence>
<evidence type="ECO:0000256" key="6">
    <source>
        <dbReference type="SAM" id="Coils"/>
    </source>
</evidence>
<feature type="region of interest" description="Disordered" evidence="7">
    <location>
        <begin position="1408"/>
        <end position="1449"/>
    </location>
</feature>
<evidence type="ECO:0000256" key="7">
    <source>
        <dbReference type="SAM" id="MobiDB-lite"/>
    </source>
</evidence>
<feature type="coiled-coil region" evidence="6">
    <location>
        <begin position="238"/>
        <end position="282"/>
    </location>
</feature>
<feature type="region of interest" description="Disordered" evidence="7">
    <location>
        <begin position="1708"/>
        <end position="1727"/>
    </location>
</feature>
<dbReference type="FunFam" id="3.30.160.60:FF:000894">
    <property type="entry name" value="Uncharacterized protein, isoform C"/>
    <property type="match status" value="1"/>
</dbReference>
<feature type="compositionally biased region" description="Low complexity" evidence="7">
    <location>
        <begin position="1408"/>
        <end position="1418"/>
    </location>
</feature>
<feature type="compositionally biased region" description="Low complexity" evidence="7">
    <location>
        <begin position="2096"/>
        <end position="2108"/>
    </location>
</feature>
<dbReference type="FunFam" id="3.30.160.60:FF:001268">
    <property type="entry name" value="Uncharacterized protein, isoform C"/>
    <property type="match status" value="1"/>
</dbReference>
<sequence length="2220" mass="241827">MDLPSMVQRSGDTLIVRSVVSGNQLYTEQGQNHHNSAASSMSNIANLIASNSGNGSGNNNAGSNTPASQVSSSLLERHVERFRLQQLLQQQQQAAAAAVVNSVQQQQQQQQQQQAVISLDAKEEGLPQCKIKRNYSCNHCAYFTQNPRYHLTHLRDVHGEKIVINKCKLCLYASRHFQKLVRHMKMVHGCTDGIPSGHGQARGKRGMSREARKRRLEESVGVMGGQSLSVTVPDVPTLEQVKRELLLQEEKLQRDIQAFKQRQQEEQQREQQQRELEMVATSAYERQMQVLRDYERQSPAEPPTPSPTSGSATPPSNGEEPQNRLLKCSACEFTTLYRTQLRAHELAEHGKTKFFRCDKCSYVTHIKARFSKHVKYHSMPMIKCVTCDFRTPYKWNLDRHMKNHGGAGAFKCAACDFTADIKQSLTVHEMNHHVPPVGNAGSIWPRRQNKVGASEMCDDFLSDSAELEDQYNNNNVDDDLDAVEDVDEAMSGGEEQALHHHQHYGKRSKYDDEEEPTDLSQKGGCSSDTSSVGTTTPRAQRAMPNLIPISKGPKDILNLSKETNASRSSLTEIASMFFNEKQISEMLDKSDVPQLSPATTVASHNSSRSQLTRKSSFMDKLKTGAHQENLVCQCGHVAKCLSESIIHGKSCHASAVIIDDDDAGLHEDDADDRLEIDEDDDDHQSHSALNLSVTGSTRCQHCRHRCKSSTDLLHHLTQCVEAIRCANEMYDSNSGESGGERRPDSKSLQQQAAVQQQRVCIWNKAAKEIAAAACAAAVQQENSSKSLVKSPAGSQGTSNEENSYYGVETAPGYGEVTKKMTPEEEAANSSLKKVYKCPHCSFWASTASRFHVHIVGHLNKKPFECSLCSYRSNWRWDITKHIRLKTIRDPSHKTAKVLMNDETGRRNYTKYNKYITLMKVTEEDGDPKLMKSGEMTPNQVASLAFLKDYAKVGNVTGQDITLEPVLPSKPSALDDAHLADNLIRIPLLATMMNAAMAQQQHQQQQQKEHQSTMITPSVTISPVKRQNQGSGLQGKPSDDLITEVHQEGNEKRTVYRCRKCNFGHQNRDAVLAHVKIHYQDASYPKSSSAASSTSPLQVSVGGNPQFYMNKVFAAMCLSQSQGSPGSGSPGSSPAIPAGLLQRAIQEAQNLTPTPNDSALSGLALALAGGKPQANTTKASAASILEHGEQKASQNEASADSLTSPNTTTTNTSTKATTSTTKDTARSLQDLLTSPRSARNGNHHPSNANSSNSVVGNGLLRQDAVYVASSTATTTNNNTNNTTTPNASTPLPVTTTPTPISTATPSALSKSLAHQLGAGSSPSSSSSHNHSQRHACTPPHHLAAGLTHAHSSIATNTTATNNPSHSQNPNSFPLSSSSPLLSSSSSSSASASASSSASSVASISSAAGSASASSSSTTSSPPPPASSSYLAAMAQQQQQHQQQQQQAQALTPVAVQMPHPQTRFHSHSPGSPGLLTMADGDRRDPSPYRCGHCHQVSNWKHVIQRHCRLKHSGDIRIETLERGASVSASAPPIYRPLGAGASNESQSHIPSNPSTINTNLKSGNTNPNSAQLLMTTKQLEQLLHSPLSASAAAVVNAANTQQDLQAAAAYWAAACKAAVANGGNAEELLQLQQNDQIEITRLPSAAEHGHNHNNNNTKSKQQKCPVCPYISESKSQMNYHVSLHKPTQYECRLCTFVCAKKQHLSSHMRSVHQQQMGTAGGASSGGAAANSPSLGLDFSVALQLAAAAKQVQQLPASTPLSIDLSQLQLDAAASDAELNPQQLPPEYQYKLISYCPRCPARFAQKHNDERNAKQELEQHLLAHSDQDMDLDQSYVCAYCEYRTAEETMLQLHRAVHMSHYQEKCQQLYKNCKEDVEYPAPKLLQLTGPETIWVVDNELSLQLLQQTTGEGVTSSTGSYDNQNSLLKKQLESGGGQVGAIPRENNDDDSPQKGTEEAPEEDEERRSTSTPSTSASVATSDLAADASSDAGSMDMPQSASAPERCLHCPFETQRHEELQQHLQKHACVNPPPPNGQKCAHCDYNAKEESELEEHTALHFNASEKLKSVEFFTCYDKLEISVEQEPEDSVESKPQATEHNNNQDNVMNANVQQEEHTNSEAEQPGAAGEEATEEKPPTKKPSTKLILYKSDGNLSVKPPPSSSQEETAAASESLKSENISDRLRRRILRGSANHSEELPAQERPPTPDKMILVNAKTGKVISRK</sequence>
<evidence type="ECO:0000313" key="10">
    <source>
        <dbReference type="RefSeq" id="XP_017025687.1"/>
    </source>
</evidence>
<feature type="region of interest" description="Disordered" evidence="7">
    <location>
        <begin position="1928"/>
        <end position="1997"/>
    </location>
</feature>
<feature type="region of interest" description="Disordered" evidence="7">
    <location>
        <begin position="295"/>
        <end position="322"/>
    </location>
</feature>
<gene>
    <name evidence="10" type="primary">LOC108077051</name>
</gene>
<dbReference type="PANTHER" id="PTHR24403">
    <property type="entry name" value="ZINC FINGER PROTEIN"/>
    <property type="match status" value="1"/>
</dbReference>